<proteinExistence type="predicted"/>
<accession>A0A3A3Z0Z5</accession>
<dbReference type="RefSeq" id="WP_119949984.1">
    <property type="nucleotide sequence ID" value="NZ_QZEZ01000003.1"/>
</dbReference>
<name>A0A3A3Z0Z5_9ACTN</name>
<evidence type="ECO:0008006" key="3">
    <source>
        <dbReference type="Google" id="ProtNLM"/>
    </source>
</evidence>
<comment type="caution">
    <text evidence="1">The sequence shown here is derived from an EMBL/GenBank/DDBJ whole genome shotgun (WGS) entry which is preliminary data.</text>
</comment>
<organism evidence="1 2">
    <name type="scientific">Vallicoccus soli</name>
    <dbReference type="NCBI Taxonomy" id="2339232"/>
    <lineage>
        <taxon>Bacteria</taxon>
        <taxon>Bacillati</taxon>
        <taxon>Actinomycetota</taxon>
        <taxon>Actinomycetes</taxon>
        <taxon>Motilibacterales</taxon>
        <taxon>Vallicoccaceae</taxon>
        <taxon>Vallicoccus</taxon>
    </lineage>
</organism>
<reference evidence="1 2" key="1">
    <citation type="submission" date="2018-09" db="EMBL/GenBank/DDBJ databases">
        <title>YIM 75000 draft genome.</title>
        <authorList>
            <person name="Tang S."/>
            <person name="Feng Y."/>
        </authorList>
    </citation>
    <scope>NUCLEOTIDE SEQUENCE [LARGE SCALE GENOMIC DNA]</scope>
    <source>
        <strain evidence="1 2">YIM 75000</strain>
    </source>
</reference>
<dbReference type="Proteomes" id="UP000265614">
    <property type="component" value="Unassembled WGS sequence"/>
</dbReference>
<gene>
    <name evidence="1" type="ORF">D5H78_08265</name>
</gene>
<dbReference type="OrthoDB" id="4244911at2"/>
<sequence length="123" mass="13393">MSTPAVPPGWPGEVRPPGAPDWEATAVAWLLDLCPPDHRRYDVLRKHPVVLARFAAHHVAGAVRATREGLATCRTELRDAVPPEAVAAAVQAWEREGARLVGVERAVGLVEQALRGRRFVARL</sequence>
<evidence type="ECO:0000313" key="2">
    <source>
        <dbReference type="Proteomes" id="UP000265614"/>
    </source>
</evidence>
<dbReference type="EMBL" id="QZEZ01000003">
    <property type="protein sequence ID" value="RJK96252.1"/>
    <property type="molecule type" value="Genomic_DNA"/>
</dbReference>
<protein>
    <recommendedName>
        <fullName evidence="3">HPt domain-containing protein</fullName>
    </recommendedName>
</protein>
<evidence type="ECO:0000313" key="1">
    <source>
        <dbReference type="EMBL" id="RJK96252.1"/>
    </source>
</evidence>
<dbReference type="AlphaFoldDB" id="A0A3A3Z0Z5"/>
<keyword evidence="2" id="KW-1185">Reference proteome</keyword>